<evidence type="ECO:0000313" key="3">
    <source>
        <dbReference type="Proteomes" id="UP000253141"/>
    </source>
</evidence>
<dbReference type="AlphaFoldDB" id="A0A369I6R9"/>
<organism evidence="2 3">
    <name type="scientific">Runella aurantiaca</name>
    <dbReference type="NCBI Taxonomy" id="2282308"/>
    <lineage>
        <taxon>Bacteria</taxon>
        <taxon>Pseudomonadati</taxon>
        <taxon>Bacteroidota</taxon>
        <taxon>Cytophagia</taxon>
        <taxon>Cytophagales</taxon>
        <taxon>Spirosomataceae</taxon>
        <taxon>Runella</taxon>
    </lineage>
</organism>
<proteinExistence type="predicted"/>
<gene>
    <name evidence="2" type="ORF">DVG78_12795</name>
</gene>
<dbReference type="Proteomes" id="UP000253141">
    <property type="component" value="Unassembled WGS sequence"/>
</dbReference>
<feature type="signal peptide" evidence="1">
    <location>
        <begin position="1"/>
        <end position="23"/>
    </location>
</feature>
<name>A0A369I6R9_9BACT</name>
<keyword evidence="3" id="KW-1185">Reference proteome</keyword>
<protein>
    <submittedName>
        <fullName evidence="2">DUF4848 domain-containing protein</fullName>
    </submittedName>
</protein>
<evidence type="ECO:0000256" key="1">
    <source>
        <dbReference type="SAM" id="SignalP"/>
    </source>
</evidence>
<dbReference type="PROSITE" id="PS51257">
    <property type="entry name" value="PROKAR_LIPOPROTEIN"/>
    <property type="match status" value="1"/>
</dbReference>
<sequence length="356" mass="40373">MKKLCTNASISVTLVMLLFGACQNDKTTLPNPEQVTPQAAYLRFEKPEDFKKALMETSKMSREELDAWDRTKDFVSLRSIYEQIVDEESAAFDAEEKMIQKNPMLVKTLKHKNSNKLDEVKSLVKVDNSGIELNLYDSDYANLLNKDGVVKIGKSLVRYGSNYIKVVLDGDYSQVTKLSTINEKNQTPNLRYFPVRITSKQLIPNGRPTNNFQYCSDYNDNHDYNMQAWSDGYYEWYTIVGYGITTVSTVGAKIKMILRRKGWTGQWTNHKTTSYSVGGTWGFTHNLDSYWPGLPSSPSGPNTITLGSGFDGHTSEPAYHFYYNQAYNLNTGFNSTFDMTGTQNFSSLECSCTNSF</sequence>
<keyword evidence="1" id="KW-0732">Signal</keyword>
<feature type="chain" id="PRO_5016794003" evidence="1">
    <location>
        <begin position="24"/>
        <end position="356"/>
    </location>
</feature>
<comment type="caution">
    <text evidence="2">The sequence shown here is derived from an EMBL/GenBank/DDBJ whole genome shotgun (WGS) entry which is preliminary data.</text>
</comment>
<evidence type="ECO:0000313" key="2">
    <source>
        <dbReference type="EMBL" id="RDB05459.1"/>
    </source>
</evidence>
<reference evidence="2 3" key="1">
    <citation type="submission" date="2018-07" db="EMBL/GenBank/DDBJ databases">
        <title>Genome analysis of Runella aurantiaca.</title>
        <authorList>
            <person name="Yang X."/>
        </authorList>
    </citation>
    <scope>NUCLEOTIDE SEQUENCE [LARGE SCALE GENOMIC DNA]</scope>
    <source>
        <strain evidence="2 3">YX9</strain>
    </source>
</reference>
<accession>A0A369I6R9</accession>
<dbReference type="EMBL" id="QPIW01000009">
    <property type="protein sequence ID" value="RDB05459.1"/>
    <property type="molecule type" value="Genomic_DNA"/>
</dbReference>
<dbReference type="RefSeq" id="WP_114461471.1">
    <property type="nucleotide sequence ID" value="NZ_QPIW01000009.1"/>
</dbReference>